<organism evidence="3 4">
    <name type="scientific">Leptothoe spongobia TAU-MAC 1115</name>
    <dbReference type="NCBI Taxonomy" id="1967444"/>
    <lineage>
        <taxon>Bacteria</taxon>
        <taxon>Bacillati</taxon>
        <taxon>Cyanobacteriota</taxon>
        <taxon>Cyanophyceae</taxon>
        <taxon>Nodosilineales</taxon>
        <taxon>Cymatolegaceae</taxon>
        <taxon>Leptothoe</taxon>
        <taxon>Leptothoe spongobia</taxon>
    </lineage>
</organism>
<proteinExistence type="predicted"/>
<feature type="signal peptide" evidence="2">
    <location>
        <begin position="1"/>
        <end position="23"/>
    </location>
</feature>
<dbReference type="AlphaFoldDB" id="A0A947DG37"/>
<reference evidence="3" key="1">
    <citation type="submission" date="2020-11" db="EMBL/GenBank/DDBJ databases">
        <authorList>
            <person name="Konstantinou D."/>
            <person name="Gkelis S."/>
            <person name="Popin R."/>
            <person name="Fewer D."/>
            <person name="Sivonen K."/>
        </authorList>
    </citation>
    <scope>NUCLEOTIDE SEQUENCE</scope>
    <source>
        <strain evidence="3">TAU-MAC 1115</strain>
    </source>
</reference>
<keyword evidence="4" id="KW-1185">Reference proteome</keyword>
<sequence length="292" mass="31751">MMRLTSIVFLATGLVTLLSGCGATTVNRPEETVAASPISQNASEPAAPETNAPATDSTTPLASTQKIALDPSPDPYCYTFDDGIITTHLRLTIHEDNQLQGDARSTVQNDEAAYYTSYTQAFSGPLINNQANVDITTWIEFDVQASRETWTLTQNTLQTKDYLLDLTNCELVDPVFQDEDGLEASDLMDWASAVHTERVEFSPGESSATVSNSVIRGERDVYILGASGGQQMELSIESLEDNAVFDVISPSQLILAREAMDETIYLPHTGDYRIIVGGTRGNASYHLTIGIQ</sequence>
<evidence type="ECO:0000256" key="1">
    <source>
        <dbReference type="SAM" id="MobiDB-lite"/>
    </source>
</evidence>
<gene>
    <name evidence="3" type="ORF">IXB50_07540</name>
</gene>
<feature type="compositionally biased region" description="Low complexity" evidence="1">
    <location>
        <begin position="41"/>
        <end position="55"/>
    </location>
</feature>
<evidence type="ECO:0008006" key="5">
    <source>
        <dbReference type="Google" id="ProtNLM"/>
    </source>
</evidence>
<dbReference type="PROSITE" id="PS51257">
    <property type="entry name" value="PROKAR_LIPOPROTEIN"/>
    <property type="match status" value="1"/>
</dbReference>
<evidence type="ECO:0000313" key="3">
    <source>
        <dbReference type="EMBL" id="MBT9315276.1"/>
    </source>
</evidence>
<name>A0A947DG37_9CYAN</name>
<evidence type="ECO:0000256" key="2">
    <source>
        <dbReference type="SAM" id="SignalP"/>
    </source>
</evidence>
<reference evidence="3" key="2">
    <citation type="journal article" date="2021" name="Mar. Drugs">
        <title>Genome Reduction and Secondary Metabolism of the Marine Sponge-Associated Cyanobacterium Leptothoe.</title>
        <authorList>
            <person name="Konstantinou D."/>
            <person name="Popin R.V."/>
            <person name="Fewer D.P."/>
            <person name="Sivonen K."/>
            <person name="Gkelis S."/>
        </authorList>
    </citation>
    <scope>NUCLEOTIDE SEQUENCE</scope>
    <source>
        <strain evidence="3">TAU-MAC 1115</strain>
    </source>
</reference>
<evidence type="ECO:0000313" key="4">
    <source>
        <dbReference type="Proteomes" id="UP000717364"/>
    </source>
</evidence>
<dbReference type="Proteomes" id="UP000717364">
    <property type="component" value="Unassembled WGS sequence"/>
</dbReference>
<keyword evidence="2" id="KW-0732">Signal</keyword>
<dbReference type="EMBL" id="JADOES010000010">
    <property type="protein sequence ID" value="MBT9315276.1"/>
    <property type="molecule type" value="Genomic_DNA"/>
</dbReference>
<feature type="chain" id="PRO_5037489841" description="Peptidase C-terminal archaeal/bacterial domain-containing protein" evidence="2">
    <location>
        <begin position="24"/>
        <end position="292"/>
    </location>
</feature>
<dbReference type="RefSeq" id="WP_215608339.1">
    <property type="nucleotide sequence ID" value="NZ_JADOES010000010.1"/>
</dbReference>
<comment type="caution">
    <text evidence="3">The sequence shown here is derived from an EMBL/GenBank/DDBJ whole genome shotgun (WGS) entry which is preliminary data.</text>
</comment>
<feature type="region of interest" description="Disordered" evidence="1">
    <location>
        <begin position="32"/>
        <end position="68"/>
    </location>
</feature>
<feature type="compositionally biased region" description="Polar residues" evidence="1">
    <location>
        <begin position="56"/>
        <end position="66"/>
    </location>
</feature>
<accession>A0A947DG37</accession>
<protein>
    <recommendedName>
        <fullName evidence="5">Peptidase C-terminal archaeal/bacterial domain-containing protein</fullName>
    </recommendedName>
</protein>
<dbReference type="Gene3D" id="2.60.120.380">
    <property type="match status" value="1"/>
</dbReference>